<evidence type="ECO:0000313" key="2">
    <source>
        <dbReference type="EMBL" id="BBA35786.1"/>
    </source>
</evidence>
<dbReference type="Pfam" id="PF13401">
    <property type="entry name" value="AAA_22"/>
    <property type="match status" value="1"/>
</dbReference>
<dbReference type="InterPro" id="IPR036366">
    <property type="entry name" value="PGBDSf"/>
</dbReference>
<protein>
    <submittedName>
        <fullName evidence="2">General secretion pathway protein A</fullName>
    </submittedName>
</protein>
<dbReference type="InterPro" id="IPR002477">
    <property type="entry name" value="Peptidoglycan-bd-like"/>
</dbReference>
<accession>A0A250KW77</accession>
<name>A0A250KW77_9GAMM</name>
<evidence type="ECO:0000313" key="3">
    <source>
        <dbReference type="Proteomes" id="UP000266313"/>
    </source>
</evidence>
<dbReference type="InterPro" id="IPR049945">
    <property type="entry name" value="AAA_22"/>
</dbReference>
<keyword evidence="3" id="KW-1185">Reference proteome</keyword>
<dbReference type="Proteomes" id="UP000266313">
    <property type="component" value="Chromosome"/>
</dbReference>
<dbReference type="SMART" id="SM00382">
    <property type="entry name" value="AAA"/>
    <property type="match status" value="1"/>
</dbReference>
<dbReference type="InterPro" id="IPR027417">
    <property type="entry name" value="P-loop_NTPase"/>
</dbReference>
<dbReference type="RefSeq" id="WP_119631079.1">
    <property type="nucleotide sequence ID" value="NZ_AP017928.1"/>
</dbReference>
<evidence type="ECO:0000259" key="1">
    <source>
        <dbReference type="SMART" id="SM00382"/>
    </source>
</evidence>
<dbReference type="SUPFAM" id="SSF52540">
    <property type="entry name" value="P-loop containing nucleoside triphosphate hydrolases"/>
    <property type="match status" value="1"/>
</dbReference>
<dbReference type="Gene3D" id="3.90.70.10">
    <property type="entry name" value="Cysteine proteinases"/>
    <property type="match status" value="1"/>
</dbReference>
<dbReference type="KEGG" id="mmai:sS8_3854"/>
<gene>
    <name evidence="2" type="ORF">sS8_3854</name>
</gene>
<sequence>MYAPYFHLSEPPFSIAPNPRYLYPSPQHQEALAHLTYGIGAGGGFVVLTGEVGTGKTTLCRCLLDQLPEDVDLALIFNPRLSPRELLASICDELHIAYSEDLASLKQLIDLLNRYLLERHARGRRTIVLIDEAQNLSYEVLEQIRLLTNLETHQAKLLQFILVGQPELGALLAQPHLRQLSQRISARFHLRPLNVRETAAYIRHRLAVSGAADSLFSRLAVGEIHRRSGGIPRLINLICDRALLGAYSLGKPSVSFVIARKAARELMPKRGIGVSVRSSAATPLAVLAVLSVAGSLYAGYALRSAPAAVPRQLSTLWNPLATDDPSKPDAPSFSAQVAAPAKSADTVPIVTAEAEPSFSELIADPGLTRDKAFASLLSLWRIDLPDGTSDPCRVAEQKGLRCLPINGNWFQLRNLDHPAVLEFATPDGAKRYAAIVGIRDEKIELSLGERKRTFGLADILPFWRGSAIVLWKPPGGDAPALAMGSKGETVRWLRHVLRAPAQDGADDYFDASLRDRVIAFQAEHGLAPDGVAGPYTMVHLAKRADDSGVPRLSSRSH</sequence>
<dbReference type="AlphaFoldDB" id="A0A250KW77"/>
<dbReference type="OrthoDB" id="9780149at2"/>
<reference evidence="2 3" key="1">
    <citation type="submission" date="2016-12" db="EMBL/GenBank/DDBJ databases">
        <title>Genome sequencing of Methylocaldum marinum.</title>
        <authorList>
            <person name="Takeuchi M."/>
            <person name="Kamagata Y."/>
            <person name="Hiraoka S."/>
            <person name="Oshima K."/>
            <person name="Hattori M."/>
            <person name="Iwasaki W."/>
        </authorList>
    </citation>
    <scope>NUCLEOTIDE SEQUENCE [LARGE SCALE GENOMIC DNA]</scope>
    <source>
        <strain evidence="2 3">S8</strain>
    </source>
</reference>
<organism evidence="2 3">
    <name type="scientific">Methylocaldum marinum</name>
    <dbReference type="NCBI Taxonomy" id="1432792"/>
    <lineage>
        <taxon>Bacteria</taxon>
        <taxon>Pseudomonadati</taxon>
        <taxon>Pseudomonadota</taxon>
        <taxon>Gammaproteobacteria</taxon>
        <taxon>Methylococcales</taxon>
        <taxon>Methylococcaceae</taxon>
        <taxon>Methylocaldum</taxon>
    </lineage>
</organism>
<dbReference type="Pfam" id="PF01471">
    <property type="entry name" value="PG_binding_1"/>
    <property type="match status" value="1"/>
</dbReference>
<dbReference type="InterPro" id="IPR036365">
    <property type="entry name" value="PGBD-like_sf"/>
</dbReference>
<proteinExistence type="predicted"/>
<feature type="domain" description="AAA+ ATPase" evidence="1">
    <location>
        <begin position="42"/>
        <end position="194"/>
    </location>
</feature>
<dbReference type="Gene3D" id="1.10.101.10">
    <property type="entry name" value="PGBD-like superfamily/PGBD"/>
    <property type="match status" value="1"/>
</dbReference>
<dbReference type="Gene3D" id="3.40.50.300">
    <property type="entry name" value="P-loop containing nucleotide triphosphate hydrolases"/>
    <property type="match status" value="1"/>
</dbReference>
<dbReference type="PANTHER" id="PTHR35894:SF1">
    <property type="entry name" value="PHOSPHORIBULOKINASE _ URIDINE KINASE FAMILY"/>
    <property type="match status" value="1"/>
</dbReference>
<dbReference type="GO" id="GO:0016887">
    <property type="term" value="F:ATP hydrolysis activity"/>
    <property type="evidence" value="ECO:0007669"/>
    <property type="project" value="InterPro"/>
</dbReference>
<dbReference type="PANTHER" id="PTHR35894">
    <property type="entry name" value="GENERAL SECRETION PATHWAY PROTEIN A-RELATED"/>
    <property type="match status" value="1"/>
</dbReference>
<dbReference type="InterPro" id="IPR052026">
    <property type="entry name" value="ExeA_AAA_ATPase_DNA-bind"/>
</dbReference>
<dbReference type="InterPro" id="IPR003593">
    <property type="entry name" value="AAA+_ATPase"/>
</dbReference>
<dbReference type="SUPFAM" id="SSF47090">
    <property type="entry name" value="PGBD-like"/>
    <property type="match status" value="1"/>
</dbReference>
<dbReference type="EMBL" id="AP017928">
    <property type="protein sequence ID" value="BBA35786.1"/>
    <property type="molecule type" value="Genomic_DNA"/>
</dbReference>